<evidence type="ECO:0000313" key="12">
    <source>
        <dbReference type="Proteomes" id="UP000182840"/>
    </source>
</evidence>
<evidence type="ECO:0000256" key="2">
    <source>
        <dbReference type="ARBA" id="ARBA00022448"/>
    </source>
</evidence>
<dbReference type="GO" id="GO:0005886">
    <property type="term" value="C:plasma membrane"/>
    <property type="evidence" value="ECO:0007669"/>
    <property type="project" value="UniProtKB-SubCell"/>
</dbReference>
<keyword evidence="4 9" id="KW-0997">Cell inner membrane</keyword>
<dbReference type="EMBL" id="CP018171">
    <property type="protein sequence ID" value="APH71579.1"/>
    <property type="molecule type" value="Genomic_DNA"/>
</dbReference>
<dbReference type="PANTHER" id="PTHR35011">
    <property type="entry name" value="2,3-DIKETO-L-GULONATE TRAP TRANSPORTER SMALL PERMEASE PROTEIN YIAM"/>
    <property type="match status" value="1"/>
</dbReference>
<feature type="transmembrane region" description="Helical" evidence="9">
    <location>
        <begin position="134"/>
        <end position="155"/>
    </location>
</feature>
<keyword evidence="2 9" id="KW-0813">Transport</keyword>
<evidence type="ECO:0000256" key="8">
    <source>
        <dbReference type="ARBA" id="ARBA00038436"/>
    </source>
</evidence>
<evidence type="ECO:0000313" key="11">
    <source>
        <dbReference type="EMBL" id="APH71579.1"/>
    </source>
</evidence>
<comment type="function">
    <text evidence="9">Part of the tripartite ATP-independent periplasmic (TRAP) transport system.</text>
</comment>
<dbReference type="Pfam" id="PF04290">
    <property type="entry name" value="DctQ"/>
    <property type="match status" value="1"/>
</dbReference>
<dbReference type="GO" id="GO:0022857">
    <property type="term" value="F:transmembrane transporter activity"/>
    <property type="evidence" value="ECO:0007669"/>
    <property type="project" value="UniProtKB-UniRule"/>
</dbReference>
<evidence type="ECO:0000256" key="5">
    <source>
        <dbReference type="ARBA" id="ARBA00022692"/>
    </source>
</evidence>
<dbReference type="RefSeq" id="WP_072603390.1">
    <property type="nucleotide sequence ID" value="NZ_CP018171.1"/>
</dbReference>
<keyword evidence="3" id="KW-1003">Cell membrane</keyword>
<evidence type="ECO:0000256" key="3">
    <source>
        <dbReference type="ARBA" id="ARBA00022475"/>
    </source>
</evidence>
<evidence type="ECO:0000256" key="1">
    <source>
        <dbReference type="ARBA" id="ARBA00004429"/>
    </source>
</evidence>
<evidence type="ECO:0000256" key="6">
    <source>
        <dbReference type="ARBA" id="ARBA00022989"/>
    </source>
</evidence>
<feature type="transmembrane region" description="Helical" evidence="9">
    <location>
        <begin position="44"/>
        <end position="66"/>
    </location>
</feature>
<evidence type="ECO:0000259" key="10">
    <source>
        <dbReference type="Pfam" id="PF04290"/>
    </source>
</evidence>
<gene>
    <name evidence="11" type="ORF">BSQ44_09490</name>
</gene>
<feature type="domain" description="Tripartite ATP-independent periplasmic transporters DctQ component" evidence="10">
    <location>
        <begin position="25"/>
        <end position="156"/>
    </location>
</feature>
<keyword evidence="7 9" id="KW-0472">Membrane</keyword>
<keyword evidence="6 9" id="KW-1133">Transmembrane helix</keyword>
<comment type="similarity">
    <text evidence="8 9">Belongs to the TRAP transporter small permease family.</text>
</comment>
<name>A0A1L3SQA1_9HYPH</name>
<proteinExistence type="inferred from homology"/>
<keyword evidence="5 9" id="KW-0812">Transmembrane</keyword>
<sequence length="166" mass="18071">MLRKLYVGINRVTLFIGGLAILAITLLGGADIIVTLIFQRPIAGVFEATQTLMVVAVFLGLGMVHLNRSYISVDIAYDAMPRFGQRLSDTLTLLLMLCFFTALAWRGWGNAMQSWRVGEYTSGIVQFPVYPAKIALAAGCTLAAVSCVVDLVAGARFRKPAVIREE</sequence>
<dbReference type="KEGG" id="meso:BSQ44_09490"/>
<dbReference type="OrthoDB" id="4250245at2"/>
<evidence type="ECO:0000256" key="7">
    <source>
        <dbReference type="ARBA" id="ARBA00023136"/>
    </source>
</evidence>
<evidence type="ECO:0000256" key="9">
    <source>
        <dbReference type="RuleBase" id="RU369079"/>
    </source>
</evidence>
<feature type="transmembrane region" description="Helical" evidence="9">
    <location>
        <begin position="12"/>
        <end position="38"/>
    </location>
</feature>
<protein>
    <recommendedName>
        <fullName evidence="9">TRAP transporter small permease protein</fullName>
    </recommendedName>
</protein>
<accession>A0A1L3SQA1</accession>
<dbReference type="Proteomes" id="UP000182840">
    <property type="component" value="Chromosome"/>
</dbReference>
<comment type="subcellular location">
    <subcellularLocation>
        <location evidence="1 9">Cell inner membrane</location>
        <topology evidence="1 9">Multi-pass membrane protein</topology>
    </subcellularLocation>
</comment>
<organism evidence="11 12">
    <name type="scientific">Aquibium oceanicum</name>
    <dbReference type="NCBI Taxonomy" id="1670800"/>
    <lineage>
        <taxon>Bacteria</taxon>
        <taxon>Pseudomonadati</taxon>
        <taxon>Pseudomonadota</taxon>
        <taxon>Alphaproteobacteria</taxon>
        <taxon>Hyphomicrobiales</taxon>
        <taxon>Phyllobacteriaceae</taxon>
        <taxon>Aquibium</taxon>
    </lineage>
</organism>
<reference evidence="12" key="1">
    <citation type="submission" date="2016-11" db="EMBL/GenBank/DDBJ databases">
        <title>Mesorhizobium oceanicum sp. nov., isolated from deep seawater in South China Sea.</title>
        <authorList>
            <person name="Fu G.-Y."/>
        </authorList>
    </citation>
    <scope>NUCLEOTIDE SEQUENCE [LARGE SCALE GENOMIC DNA]</scope>
    <source>
        <strain evidence="12">B7</strain>
    </source>
</reference>
<dbReference type="STRING" id="1670800.BSQ44_09490"/>
<keyword evidence="12" id="KW-1185">Reference proteome</keyword>
<dbReference type="InterPro" id="IPR055348">
    <property type="entry name" value="DctQ"/>
</dbReference>
<feature type="transmembrane region" description="Helical" evidence="9">
    <location>
        <begin position="87"/>
        <end position="108"/>
    </location>
</feature>
<comment type="subunit">
    <text evidence="9">The complex comprises the extracytoplasmic solute receptor protein and the two transmembrane proteins.</text>
</comment>
<dbReference type="InterPro" id="IPR007387">
    <property type="entry name" value="TRAP_DctQ"/>
</dbReference>
<evidence type="ECO:0000256" key="4">
    <source>
        <dbReference type="ARBA" id="ARBA00022519"/>
    </source>
</evidence>
<dbReference type="AlphaFoldDB" id="A0A1L3SQA1"/>